<dbReference type="KEGG" id="mbr:MONBRDRAFT_29348"/>
<keyword evidence="4" id="KW-1185">Reference proteome</keyword>
<dbReference type="InParanoid" id="A9VAU5"/>
<sequence>MSDLSDEEDIDWAAAEAEVAALISTRNSRTEAEAEDAFWQDLLGDALIDTASLDAGDGLGTGEEEDDNLDDLFRSAEAELKAMSPRQRRASLQAQTALRSDGHDLDDFWIAIGQELLNEEAESGDEPISSPKAKAPAPEAPQEGSAAVGLNSKEEQGVQQDQESLFPAVEGSHHQSGPTGERGAAGDADLEQGELDVAATGIAADEGSPTVGVARTEVSSPELEAAMQHIMAEAEAAFDDIAVHRTPSTAHMDHAPTQVSPSTISEPEAKHAAAKATAQPLGLEDFDLDFDVIAPPSAVEPLEASPPPTSTIRPAAVQQIAGELHQSRRQLDQLREHVRSSQDVMSGTLSQLSRALVSQLNGALKQQRQSLEGDLQTEHGHQMTRLQQQHARELAALEARLAEATQDRQNKAAEVTELAQERDQLQSRLAQAQAELTLHESDLQNERQEAKASLREERQSLQASVHTWQRAAAAAEAERNGLQTELNDIKVKARTKIEQLRATVAKLKPLAARAVAAEEMAAASQQRAATAEAKATAAKAAQTLAVEAQQLASERLADAQRDLAALDQRTRDLIEHETECETRAAKAERKLNEAVTVNDDLLRQLTTTQQALRHVEHKSGQTEEEMREAINNLERQLQKERVAAKQQRLALEEELEAAKDKTAAVERRSWAKVDAAEQRALELTASMQATREVERQIKQQLDESRAAAATIAHQLDEARQALATQTAESTNAAAIAARQIADLTEEKQALEADLEHFKDNLETATADLEIAQRELRQLTAADDEEERSELVRLRVATRMHAHELEHARAREANLKARLDGVMLQLDKALRRASSLEAESRSAVEADSRATVAENLRKLYEEENQALRQQLGDAVRRRAKSEATLATLEVENQHLQREVNSLKQNLEMARDAAQTSSWMDLAGASQGSSSTGLYWPASGSSATNRPFKLGFLTSPEAEYGASMGLGHMGQEDALHGFASNSQLLQDLRLMEQRAKDAERRQEQLLQQVRRMEGQAQSPHAGAERSGVISAAVHAQLLDLAEQRAADGQRRVQELETENASLRAQVRSLEALRLLQRPEPGVEQVHDLLAECAIVVQKIRAVHGSAPSKPAKPEPENSSRVTDVSDTIVDELRRAATTNASSVPATASTSAVDRSSPPTVSPRPNRASPRPLTKPKGRPKRNAPSPLASPSYHHDTQPEDAPSLAAFEKLHASDVPAAGTDHLTPPSSAVHPSSPRSSQLKDMFEAAVARSSEPSPVKDTPEKPRPKPKRLSSTRLHAIAGALPGLQANNPASLLANLKSAKARREAEDSDASGSDASWSDSEPDDGTPSVEPITDGDGVASAADANDDHDDMTGGPLIRAPSITAQFSRPRGNSMRRLPTRQPSQKRA</sequence>
<feature type="compositionally biased region" description="Low complexity" evidence="2">
    <location>
        <begin position="126"/>
        <end position="141"/>
    </location>
</feature>
<dbReference type="Proteomes" id="UP000001357">
    <property type="component" value="Unassembled WGS sequence"/>
</dbReference>
<feature type="region of interest" description="Disordered" evidence="2">
    <location>
        <begin position="52"/>
        <end position="71"/>
    </location>
</feature>
<feature type="compositionally biased region" description="Low complexity" evidence="2">
    <location>
        <begin position="1223"/>
        <end position="1236"/>
    </location>
</feature>
<gene>
    <name evidence="3" type="ORF">MONBRDRAFT_29348</name>
</gene>
<reference evidence="3 4" key="1">
    <citation type="journal article" date="2008" name="Nature">
        <title>The genome of the choanoflagellate Monosiga brevicollis and the origin of metazoans.</title>
        <authorList>
            <consortium name="JGI Sequencing"/>
            <person name="King N."/>
            <person name="Westbrook M.J."/>
            <person name="Young S.L."/>
            <person name="Kuo A."/>
            <person name="Abedin M."/>
            <person name="Chapman J."/>
            <person name="Fairclough S."/>
            <person name="Hellsten U."/>
            <person name="Isogai Y."/>
            <person name="Letunic I."/>
            <person name="Marr M."/>
            <person name="Pincus D."/>
            <person name="Putnam N."/>
            <person name="Rokas A."/>
            <person name="Wright K.J."/>
            <person name="Zuzow R."/>
            <person name="Dirks W."/>
            <person name="Good M."/>
            <person name="Goodstein D."/>
            <person name="Lemons D."/>
            <person name="Li W."/>
            <person name="Lyons J.B."/>
            <person name="Morris A."/>
            <person name="Nichols S."/>
            <person name="Richter D.J."/>
            <person name="Salamov A."/>
            <person name="Bork P."/>
            <person name="Lim W.A."/>
            <person name="Manning G."/>
            <person name="Miller W.T."/>
            <person name="McGinnis W."/>
            <person name="Shapiro H."/>
            <person name="Tjian R."/>
            <person name="Grigoriev I.V."/>
            <person name="Rokhsar D."/>
        </authorList>
    </citation>
    <scope>NUCLEOTIDE SEQUENCE [LARGE SCALE GENOMIC DNA]</scope>
    <source>
        <strain evidence="4">MX1 / ATCC 50154</strain>
    </source>
</reference>
<keyword evidence="1" id="KW-0175">Coiled coil</keyword>
<feature type="region of interest" description="Disordered" evidence="2">
    <location>
        <begin position="1102"/>
        <end position="1387"/>
    </location>
</feature>
<evidence type="ECO:0000256" key="2">
    <source>
        <dbReference type="SAM" id="MobiDB-lite"/>
    </source>
</evidence>
<dbReference type="RefSeq" id="XP_001749792.1">
    <property type="nucleotide sequence ID" value="XM_001749740.1"/>
</dbReference>
<feature type="compositionally biased region" description="Low complexity" evidence="2">
    <location>
        <begin position="1133"/>
        <end position="1149"/>
    </location>
</feature>
<feature type="compositionally biased region" description="Low complexity" evidence="2">
    <location>
        <begin position="1286"/>
        <end position="1298"/>
    </location>
</feature>
<evidence type="ECO:0000256" key="1">
    <source>
        <dbReference type="SAM" id="Coils"/>
    </source>
</evidence>
<dbReference type="EMBL" id="CH991574">
    <property type="protein sequence ID" value="EDQ85381.1"/>
    <property type="molecule type" value="Genomic_DNA"/>
</dbReference>
<dbReference type="GeneID" id="5895081"/>
<name>A9VAU5_MONBE</name>
<feature type="coiled-coil region" evidence="1">
    <location>
        <begin position="387"/>
        <end position="668"/>
    </location>
</feature>
<feature type="compositionally biased region" description="Low complexity" evidence="2">
    <location>
        <begin position="1310"/>
        <end position="1319"/>
    </location>
</feature>
<evidence type="ECO:0000313" key="4">
    <source>
        <dbReference type="Proteomes" id="UP000001357"/>
    </source>
</evidence>
<feature type="coiled-coil region" evidence="1">
    <location>
        <begin position="979"/>
        <end position="1070"/>
    </location>
</feature>
<organism evidence="3 4">
    <name type="scientific">Monosiga brevicollis</name>
    <name type="common">Choanoflagellate</name>
    <dbReference type="NCBI Taxonomy" id="81824"/>
    <lineage>
        <taxon>Eukaryota</taxon>
        <taxon>Choanoflagellata</taxon>
        <taxon>Craspedida</taxon>
        <taxon>Salpingoecidae</taxon>
        <taxon>Monosiga</taxon>
    </lineage>
</organism>
<proteinExistence type="predicted"/>
<protein>
    <submittedName>
        <fullName evidence="3">Uncharacterized protein</fullName>
    </submittedName>
</protein>
<dbReference type="OMA" id="HETECET"/>
<evidence type="ECO:0000313" key="3">
    <source>
        <dbReference type="EMBL" id="EDQ85381.1"/>
    </source>
</evidence>
<feature type="coiled-coil region" evidence="1">
    <location>
        <begin position="733"/>
        <end position="788"/>
    </location>
</feature>
<feature type="region of interest" description="Disordered" evidence="2">
    <location>
        <begin position="116"/>
        <end position="195"/>
    </location>
</feature>
<feature type="coiled-coil region" evidence="1">
    <location>
        <begin position="818"/>
        <end position="911"/>
    </location>
</feature>
<accession>A9VAU5</accession>